<dbReference type="GO" id="GO:0008168">
    <property type="term" value="F:methyltransferase activity"/>
    <property type="evidence" value="ECO:0007669"/>
    <property type="project" value="UniProtKB-KW"/>
</dbReference>
<sequence length="372" mass="42287">MSMQLSPELSLPIPSPLGEAAYRAFQWSKNIFGFAHKALSTQASELMLSLLSDLQALSSGKSIPPRARVGVSAATLQILRARYEQLLQADWQDAEAGYYPHALLFDNPWLDFARHYPEVWLDLPQIARRVHGKRYQEFSEDISTEGYPKYYLQNFHYQTNGYLSDDSAELYDLQVELLFGGTADAMRRRIIRLLKDALDPTLTSPHILDVACGTGRTLRMLRGSLPKAALYGLDLSAAYLRKANQLLQELPGELPQLLRANAEAMPYADATFEAVTSVFLFHELPGPARQNVIHEMSRVVKPGGWLVICDSVQLLDSPELEETMEAFMHTFHEPYYRDYIRDDLGERLQQAGCEVLRRETHYVSTYTLARKR</sequence>
<feature type="domain" description="Methyltransferase" evidence="1">
    <location>
        <begin position="207"/>
        <end position="304"/>
    </location>
</feature>
<evidence type="ECO:0000259" key="1">
    <source>
        <dbReference type="Pfam" id="PF13649"/>
    </source>
</evidence>
<proteinExistence type="predicted"/>
<comment type="caution">
    <text evidence="2">The sequence shown here is derived from an EMBL/GenBank/DDBJ whole genome shotgun (WGS) entry which is preliminary data.</text>
</comment>
<reference evidence="2" key="1">
    <citation type="submission" date="2021-02" db="EMBL/GenBank/DDBJ databases">
        <title>The CRISPR/cas machinery reduction and long-range gene transfer in the hot spring cyanobacterium Synechococcus.</title>
        <authorList>
            <person name="Dvorak P."/>
            <person name="Jahodarova E."/>
            <person name="Hasler P."/>
            <person name="Poulickova A."/>
        </authorList>
    </citation>
    <scope>NUCLEOTIDE SEQUENCE</scope>
    <source>
        <strain evidence="2">Rupite</strain>
    </source>
</reference>
<dbReference type="Pfam" id="PF13649">
    <property type="entry name" value="Methyltransf_25"/>
    <property type="match status" value="1"/>
</dbReference>
<organism evidence="2 3">
    <name type="scientific">Thermostichus vulcanus str. 'Rupite'</name>
    <dbReference type="NCBI Taxonomy" id="2813851"/>
    <lineage>
        <taxon>Bacteria</taxon>
        <taxon>Bacillati</taxon>
        <taxon>Cyanobacteriota</taxon>
        <taxon>Cyanophyceae</taxon>
        <taxon>Thermostichales</taxon>
        <taxon>Thermostichaceae</taxon>
        <taxon>Thermostichus</taxon>
    </lineage>
</organism>
<dbReference type="CDD" id="cd02440">
    <property type="entry name" value="AdoMet_MTases"/>
    <property type="match status" value="1"/>
</dbReference>
<dbReference type="EMBL" id="JAFIRA010000035">
    <property type="protein sequence ID" value="MCJ2543731.1"/>
    <property type="molecule type" value="Genomic_DNA"/>
</dbReference>
<dbReference type="GO" id="GO:0032259">
    <property type="term" value="P:methylation"/>
    <property type="evidence" value="ECO:0007669"/>
    <property type="project" value="UniProtKB-KW"/>
</dbReference>
<dbReference type="RefSeq" id="WP_244351476.1">
    <property type="nucleotide sequence ID" value="NZ_JAFIRA010000035.1"/>
</dbReference>
<dbReference type="Gene3D" id="3.40.50.150">
    <property type="entry name" value="Vaccinia Virus protein VP39"/>
    <property type="match status" value="1"/>
</dbReference>
<dbReference type="SUPFAM" id="SSF53335">
    <property type="entry name" value="S-adenosyl-L-methionine-dependent methyltransferases"/>
    <property type="match status" value="1"/>
</dbReference>
<evidence type="ECO:0000313" key="3">
    <source>
        <dbReference type="Proteomes" id="UP000830835"/>
    </source>
</evidence>
<dbReference type="Proteomes" id="UP000830835">
    <property type="component" value="Unassembled WGS sequence"/>
</dbReference>
<dbReference type="PANTHER" id="PTHR43591">
    <property type="entry name" value="METHYLTRANSFERASE"/>
    <property type="match status" value="1"/>
</dbReference>
<dbReference type="InterPro" id="IPR029063">
    <property type="entry name" value="SAM-dependent_MTases_sf"/>
</dbReference>
<keyword evidence="2" id="KW-0489">Methyltransferase</keyword>
<dbReference type="InterPro" id="IPR041698">
    <property type="entry name" value="Methyltransf_25"/>
</dbReference>
<protein>
    <submittedName>
        <fullName evidence="2">Class I SAM-dependent methyltransferase</fullName>
    </submittedName>
</protein>
<evidence type="ECO:0000313" key="2">
    <source>
        <dbReference type="EMBL" id="MCJ2543731.1"/>
    </source>
</evidence>
<accession>A0ABT0CD96</accession>
<gene>
    <name evidence="2" type="ORF">JX360_12585</name>
</gene>
<keyword evidence="3" id="KW-1185">Reference proteome</keyword>
<keyword evidence="2" id="KW-0808">Transferase</keyword>
<name>A0ABT0CD96_THEVL</name>